<dbReference type="Gene3D" id="1.10.275.10">
    <property type="entry name" value="Fumarase/aspartase (N-terminal domain)"/>
    <property type="match status" value="1"/>
</dbReference>
<dbReference type="UniPathway" id="UPA00223">
    <property type="reaction ID" value="UER01007"/>
</dbReference>
<protein>
    <recommendedName>
        <fullName evidence="7">Fumarate hydratase class II</fullName>
        <shortName evidence="7">Fumarase C</shortName>
        <ecNumber evidence="7">4.2.1.2</ecNumber>
    </recommendedName>
    <alternativeName>
        <fullName evidence="7">Aerobic fumarase</fullName>
    </alternativeName>
    <alternativeName>
        <fullName evidence="7">Iron-independent fumarase</fullName>
    </alternativeName>
</protein>
<dbReference type="Gene3D" id="1.20.200.10">
    <property type="entry name" value="Fumarase/aspartase (Central domain)"/>
    <property type="match status" value="1"/>
</dbReference>
<evidence type="ECO:0000313" key="10">
    <source>
        <dbReference type="EMBL" id="EKP95461.1"/>
    </source>
</evidence>
<dbReference type="RefSeq" id="WP_006903478.1">
    <property type="nucleotide sequence ID" value="NZ_JH976535.1"/>
</dbReference>
<dbReference type="HOGENOM" id="CLU_021594_4_1_9"/>
<dbReference type="Pfam" id="PF10415">
    <property type="entry name" value="FumaraseC_C"/>
    <property type="match status" value="1"/>
</dbReference>
<dbReference type="GO" id="GO:0006106">
    <property type="term" value="P:fumarate metabolic process"/>
    <property type="evidence" value="ECO:0007669"/>
    <property type="project" value="InterPro"/>
</dbReference>
<feature type="active site" description="Proton donor/acceptor" evidence="7">
    <location>
        <position position="189"/>
    </location>
</feature>
<dbReference type="eggNOG" id="COG0114">
    <property type="taxonomic scope" value="Bacteria"/>
</dbReference>
<dbReference type="CDD" id="cd01362">
    <property type="entry name" value="Fumarase_classII"/>
    <property type="match status" value="1"/>
</dbReference>
<comment type="similarity">
    <text evidence="2 7">Belongs to the class-II fumarase/aspartase family. Fumarase subfamily.</text>
</comment>
<dbReference type="GO" id="GO:0006099">
    <property type="term" value="P:tricarboxylic acid cycle"/>
    <property type="evidence" value="ECO:0007669"/>
    <property type="project" value="UniProtKB-UniRule"/>
</dbReference>
<dbReference type="InterPro" id="IPR020557">
    <property type="entry name" value="Fumarate_lyase_CS"/>
</dbReference>
<dbReference type="InterPro" id="IPR018951">
    <property type="entry name" value="Fumarase_C_C"/>
</dbReference>
<dbReference type="STRING" id="867903.ThesuDRAFT_01213"/>
<keyword evidence="6 7" id="KW-0456">Lyase</keyword>
<dbReference type="PANTHER" id="PTHR11444">
    <property type="entry name" value="ASPARTATEAMMONIA/ARGININOSUCCINATE/ADENYLOSUCCINATE LYASE"/>
    <property type="match status" value="1"/>
</dbReference>
<evidence type="ECO:0000256" key="7">
    <source>
        <dbReference type="HAMAP-Rule" id="MF_00743"/>
    </source>
</evidence>
<dbReference type="InterPro" id="IPR022761">
    <property type="entry name" value="Fumarate_lyase_N"/>
</dbReference>
<evidence type="ECO:0000256" key="1">
    <source>
        <dbReference type="ARBA" id="ARBA00001494"/>
    </source>
</evidence>
<dbReference type="EC" id="4.2.1.2" evidence="7"/>
<comment type="subunit">
    <text evidence="7">Homotetramer.</text>
</comment>
<comment type="caution">
    <text evidence="10">The sequence shown here is derived from an EMBL/GenBank/DDBJ whole genome shotgun (WGS) entry which is preliminary data.</text>
</comment>
<comment type="miscellaneous">
    <text evidence="7">There are 2 substrate-binding sites: the catalytic A site, and the non-catalytic B site that may play a role in the transfer of substrate or product between the active site and the solvent. Alternatively, the B site may bind allosteric effectors.</text>
</comment>
<feature type="binding site" description="in site B" evidence="7">
    <location>
        <begin position="130"/>
        <end position="133"/>
    </location>
    <ligand>
        <name>substrate</name>
    </ligand>
</feature>
<evidence type="ECO:0000256" key="6">
    <source>
        <dbReference type="ARBA" id="ARBA00023239"/>
    </source>
</evidence>
<feature type="binding site" evidence="7">
    <location>
        <begin position="325"/>
        <end position="327"/>
    </location>
    <ligand>
        <name>substrate</name>
    </ligand>
</feature>
<organism evidence="10 11">
    <name type="scientific">Thermaerobacter subterraneus DSM 13965</name>
    <dbReference type="NCBI Taxonomy" id="867903"/>
    <lineage>
        <taxon>Bacteria</taxon>
        <taxon>Bacillati</taxon>
        <taxon>Bacillota</taxon>
        <taxon>Clostridia</taxon>
        <taxon>Eubacteriales</taxon>
        <taxon>Clostridiales Family XVII. Incertae Sedis</taxon>
        <taxon>Thermaerobacter</taxon>
    </lineage>
</organism>
<keyword evidence="3 7" id="KW-0963">Cytoplasm</keyword>
<dbReference type="PROSITE" id="PS00163">
    <property type="entry name" value="FUMARATE_LYASES"/>
    <property type="match status" value="1"/>
</dbReference>
<sequence>MAEQAYRIERDSMGEMRVPADALYGAQTQRAVENFPISGIRFPRPFIRALGLIKRAAAQTNAELGLLDARLAEAIVQAAGEVIEGKLDDHFVLDIFQTGSGTSTNMNANEVIANRAIQILGGQIGSRSVHPNDHVNMGQSSNDVIPTAIHIAALEQIERKLIPALESLRDALAEKARAFDDVIKIGRTHLQDATPIRLGQEFSGYASMVDHGIRRLRSLREHLAELALGGTAVGTGINTHPEFPRRTIARIAEATGLPFREAENHFEAQGSRDAVVEASGQLRTVATSLMKIANDIRWLGSGPRCGIGEILIPPTQPGSSIMPGKVNPVMSEMLMMVCAQVIGNDAAIAVSNTHGNFELNVMMPVMAHNLLQSIELLANGAATFTERCVRGIEANRERCEALIEGSLAMVTSLVPRLGYDTAADIAKEAYASGRTVRQLILEKGLLSEEETARLLDPRRMTEPGRAE</sequence>
<evidence type="ECO:0000259" key="9">
    <source>
        <dbReference type="Pfam" id="PF10415"/>
    </source>
</evidence>
<dbReference type="NCBIfam" id="NF008909">
    <property type="entry name" value="PRK12273.1"/>
    <property type="match status" value="1"/>
</dbReference>
<dbReference type="Pfam" id="PF00206">
    <property type="entry name" value="Lyase_1"/>
    <property type="match status" value="1"/>
</dbReference>
<dbReference type="OrthoDB" id="9802809at2"/>
<dbReference type="InterPro" id="IPR000362">
    <property type="entry name" value="Fumarate_lyase_fam"/>
</dbReference>
<dbReference type="Proteomes" id="UP000005710">
    <property type="component" value="Unassembled WGS sequence"/>
</dbReference>
<proteinExistence type="inferred from homology"/>
<feature type="binding site" evidence="7">
    <location>
        <position position="188"/>
    </location>
    <ligand>
        <name>substrate</name>
    </ligand>
</feature>
<gene>
    <name evidence="7" type="primary">fumC</name>
    <name evidence="10" type="ORF">ThesuDRAFT_01213</name>
</gene>
<dbReference type="AlphaFoldDB" id="K6QEX6"/>
<comment type="function">
    <text evidence="7">Involved in the TCA cycle. Catalyzes the stereospecific interconversion of fumarate to L-malate.</text>
</comment>
<dbReference type="GO" id="GO:0008652">
    <property type="term" value="P:amino acid biosynthetic process"/>
    <property type="evidence" value="ECO:0007669"/>
    <property type="project" value="UniProtKB-KW"/>
</dbReference>
<comment type="pathway">
    <text evidence="7">Carbohydrate metabolism; tricarboxylic acid cycle; (S)-malate from fumarate: step 1/1.</text>
</comment>
<evidence type="ECO:0000256" key="3">
    <source>
        <dbReference type="ARBA" id="ARBA00022490"/>
    </source>
</evidence>
<reference evidence="10" key="2">
    <citation type="submission" date="2012-10" db="EMBL/GenBank/DDBJ databases">
        <title>Improved high-quality draft of Thermaerobacter subterraneus C21, DSM 13965.</title>
        <authorList>
            <consortium name="DOE Joint Genome Institute"/>
            <person name="Eisen J."/>
            <person name="Huntemann M."/>
            <person name="Wei C.-L."/>
            <person name="Han J."/>
            <person name="Detter J.C."/>
            <person name="Han C."/>
            <person name="Tapia R."/>
            <person name="Chen A."/>
            <person name="Kyrpides N."/>
            <person name="Mavromatis K."/>
            <person name="Markowitz V."/>
            <person name="Szeto E."/>
            <person name="Ivanova N."/>
            <person name="Mikhailova N."/>
            <person name="Ovchinnikova G."/>
            <person name="Pagani I."/>
            <person name="Pati A."/>
            <person name="Goodwin L."/>
            <person name="Nordberg H.P."/>
            <person name="Cantor M.N."/>
            <person name="Hua S.X."/>
            <person name="Woyke T."/>
            <person name="Eisen J."/>
            <person name="Klenk H.-P."/>
        </authorList>
    </citation>
    <scope>NUCLEOTIDE SEQUENCE [LARGE SCALE GENOMIC DNA]</scope>
    <source>
        <strain evidence="10">DSM 13965</strain>
    </source>
</reference>
<keyword evidence="4 7" id="KW-0816">Tricarboxylic acid cycle</keyword>
<dbReference type="FunFam" id="1.10.40.30:FF:000002">
    <property type="entry name" value="Fumarate hydratase class II"/>
    <property type="match status" value="1"/>
</dbReference>
<comment type="subcellular location">
    <subcellularLocation>
        <location evidence="7">Cytoplasm</location>
    </subcellularLocation>
</comment>
<dbReference type="PRINTS" id="PR00145">
    <property type="entry name" value="ARGSUCLYASE"/>
</dbReference>
<feature type="active site" evidence="7">
    <location>
        <position position="319"/>
    </location>
</feature>
<evidence type="ECO:0000313" key="11">
    <source>
        <dbReference type="Proteomes" id="UP000005710"/>
    </source>
</evidence>
<feature type="site" description="Important for catalytic activity" evidence="7">
    <location>
        <position position="332"/>
    </location>
</feature>
<reference evidence="10" key="1">
    <citation type="submission" date="2010-10" db="EMBL/GenBank/DDBJ databases">
        <authorList>
            <consortium name="US DOE Joint Genome Institute (JGI-PGF)"/>
            <person name="Lucas S."/>
            <person name="Copeland A."/>
            <person name="Lapidus A."/>
            <person name="Bruce D."/>
            <person name="Goodwin L."/>
            <person name="Pitluck S."/>
            <person name="Kyrpides N."/>
            <person name="Mavromatis K."/>
            <person name="Detter J.C."/>
            <person name="Han C."/>
            <person name="Land M."/>
            <person name="Hauser L."/>
            <person name="Markowitz V."/>
            <person name="Cheng J.-F."/>
            <person name="Hugenholtz P."/>
            <person name="Woyke T."/>
            <person name="Wu D."/>
            <person name="Pukall R."/>
            <person name="Wahrenburg C."/>
            <person name="Brambilla E."/>
            <person name="Klenk H.-P."/>
            <person name="Eisen J.A."/>
        </authorList>
    </citation>
    <scope>NUCLEOTIDE SEQUENCE [LARGE SCALE GENOMIC DNA]</scope>
    <source>
        <strain evidence="10">DSM 13965</strain>
    </source>
</reference>
<evidence type="ECO:0000256" key="2">
    <source>
        <dbReference type="ARBA" id="ARBA00009084"/>
    </source>
</evidence>
<dbReference type="FunFam" id="1.20.200.10:FF:000001">
    <property type="entry name" value="Fumarate hydratase, mitochondrial"/>
    <property type="match status" value="1"/>
</dbReference>
<comment type="catalytic activity">
    <reaction evidence="1">
        <text>L-aspartate = fumarate + NH4(+)</text>
        <dbReference type="Rhea" id="RHEA:16601"/>
        <dbReference type="ChEBI" id="CHEBI:28938"/>
        <dbReference type="ChEBI" id="CHEBI:29806"/>
        <dbReference type="ChEBI" id="CHEBI:29991"/>
        <dbReference type="EC" id="4.3.1.1"/>
    </reaction>
</comment>
<feature type="binding site" evidence="7">
    <location>
        <begin position="100"/>
        <end position="102"/>
    </location>
    <ligand>
        <name>substrate</name>
    </ligand>
</feature>
<evidence type="ECO:0000256" key="4">
    <source>
        <dbReference type="ARBA" id="ARBA00022532"/>
    </source>
</evidence>
<feature type="binding site" evidence="7">
    <location>
        <begin position="140"/>
        <end position="142"/>
    </location>
    <ligand>
        <name>substrate</name>
    </ligand>
</feature>
<comment type="catalytic activity">
    <reaction evidence="7">
        <text>(S)-malate = fumarate + H2O</text>
        <dbReference type="Rhea" id="RHEA:12460"/>
        <dbReference type="ChEBI" id="CHEBI:15377"/>
        <dbReference type="ChEBI" id="CHEBI:15589"/>
        <dbReference type="ChEBI" id="CHEBI:29806"/>
        <dbReference type="EC" id="4.2.1.2"/>
    </reaction>
</comment>
<feature type="domain" description="Fumarate lyase N-terminal" evidence="8">
    <location>
        <begin position="14"/>
        <end position="343"/>
    </location>
</feature>
<evidence type="ECO:0000259" key="8">
    <source>
        <dbReference type="Pfam" id="PF00206"/>
    </source>
</evidence>
<dbReference type="PANTHER" id="PTHR11444:SF22">
    <property type="entry name" value="FUMARATE HYDRATASE CLASS II"/>
    <property type="match status" value="1"/>
</dbReference>
<keyword evidence="5" id="KW-0028">Amino-acid biosynthesis</keyword>
<evidence type="ECO:0000256" key="5">
    <source>
        <dbReference type="ARBA" id="ARBA00022605"/>
    </source>
</evidence>
<dbReference type="EMBL" id="AENY02000002">
    <property type="protein sequence ID" value="EKP95461.1"/>
    <property type="molecule type" value="Genomic_DNA"/>
</dbReference>
<accession>K6QEX6</accession>
<dbReference type="Gene3D" id="1.10.40.30">
    <property type="entry name" value="Fumarase/aspartase (C-terminal domain)"/>
    <property type="match status" value="1"/>
</dbReference>
<keyword evidence="11" id="KW-1185">Reference proteome</keyword>
<name>K6QEX6_9FIRM</name>
<dbReference type="GO" id="GO:0008797">
    <property type="term" value="F:aspartate ammonia-lyase activity"/>
    <property type="evidence" value="ECO:0007669"/>
    <property type="project" value="UniProtKB-EC"/>
</dbReference>
<dbReference type="InterPro" id="IPR008948">
    <property type="entry name" value="L-Aspartase-like"/>
</dbReference>
<dbReference type="FunFam" id="1.10.275.10:FF:000001">
    <property type="entry name" value="Fumarate hydratase, mitochondrial"/>
    <property type="match status" value="1"/>
</dbReference>
<dbReference type="PRINTS" id="PR00149">
    <property type="entry name" value="FUMRATELYASE"/>
</dbReference>
<dbReference type="HAMAP" id="MF_00743">
    <property type="entry name" value="FumaraseC"/>
    <property type="match status" value="1"/>
</dbReference>
<feature type="binding site" evidence="7">
    <location>
        <position position="320"/>
    </location>
    <ligand>
        <name>substrate</name>
    </ligand>
</feature>
<dbReference type="SUPFAM" id="SSF48557">
    <property type="entry name" value="L-aspartase-like"/>
    <property type="match status" value="1"/>
</dbReference>
<dbReference type="GO" id="GO:0005737">
    <property type="term" value="C:cytoplasm"/>
    <property type="evidence" value="ECO:0007669"/>
    <property type="project" value="UniProtKB-SubCell"/>
</dbReference>
<dbReference type="GO" id="GO:0004333">
    <property type="term" value="F:fumarate hydratase activity"/>
    <property type="evidence" value="ECO:0007669"/>
    <property type="project" value="UniProtKB-UniRule"/>
</dbReference>
<dbReference type="InterPro" id="IPR024083">
    <property type="entry name" value="Fumarase/histidase_N"/>
</dbReference>
<dbReference type="InterPro" id="IPR005677">
    <property type="entry name" value="Fum_hydII"/>
</dbReference>
<feature type="domain" description="Fumarase C C-terminal" evidence="9">
    <location>
        <begin position="409"/>
        <end position="462"/>
    </location>
</feature>